<evidence type="ECO:0000256" key="2">
    <source>
        <dbReference type="ARBA" id="ARBA00022980"/>
    </source>
</evidence>
<keyword evidence="3 5" id="KW-0687">Ribonucleoprotein</keyword>
<dbReference type="GO" id="GO:0022625">
    <property type="term" value="C:cytosolic large ribosomal subunit"/>
    <property type="evidence" value="ECO:0007669"/>
    <property type="project" value="TreeGrafter"/>
</dbReference>
<protein>
    <recommendedName>
        <fullName evidence="4 5">Large ribosomal subunit protein bL27</fullName>
    </recommendedName>
</protein>
<dbReference type="PROSITE" id="PS00831">
    <property type="entry name" value="RIBOSOMAL_L27"/>
    <property type="match status" value="1"/>
</dbReference>
<dbReference type="FunFam" id="2.40.50.100:FF:000020">
    <property type="entry name" value="50S ribosomal protein L27"/>
    <property type="match status" value="1"/>
</dbReference>
<comment type="caution">
    <text evidence="7">The sequence shown here is derived from an EMBL/GenBank/DDBJ whole genome shotgun (WGS) entry which is preliminary data.</text>
</comment>
<sequence>MAHKKAGGSTRLGRDSNPQYLGTKTGDGQMVKAGMVLVRQRGTKIHPGKNVKKGKDDTLYAHVAGAVKFTRKKMPKFDGTLKTTTFVNVVPAA</sequence>
<evidence type="ECO:0000256" key="3">
    <source>
        <dbReference type="ARBA" id="ARBA00023274"/>
    </source>
</evidence>
<dbReference type="NCBIfam" id="TIGR00062">
    <property type="entry name" value="L27"/>
    <property type="match status" value="1"/>
</dbReference>
<evidence type="ECO:0000313" key="8">
    <source>
        <dbReference type="Proteomes" id="UP000229362"/>
    </source>
</evidence>
<dbReference type="GO" id="GO:0003735">
    <property type="term" value="F:structural constituent of ribosome"/>
    <property type="evidence" value="ECO:0007669"/>
    <property type="project" value="InterPro"/>
</dbReference>
<evidence type="ECO:0000256" key="4">
    <source>
        <dbReference type="ARBA" id="ARBA00035175"/>
    </source>
</evidence>
<dbReference type="HAMAP" id="MF_00539">
    <property type="entry name" value="Ribosomal_bL27"/>
    <property type="match status" value="1"/>
</dbReference>
<accession>A0A2M6W068</accession>
<dbReference type="GO" id="GO:0006412">
    <property type="term" value="P:translation"/>
    <property type="evidence" value="ECO:0007669"/>
    <property type="project" value="UniProtKB-UniRule"/>
</dbReference>
<dbReference type="Proteomes" id="UP000229362">
    <property type="component" value="Unassembled WGS sequence"/>
</dbReference>
<dbReference type="AlphaFoldDB" id="A0A2M6W068"/>
<dbReference type="InterPro" id="IPR001684">
    <property type="entry name" value="Ribosomal_bL27"/>
</dbReference>
<feature type="region of interest" description="Disordered" evidence="6">
    <location>
        <begin position="1"/>
        <end position="27"/>
    </location>
</feature>
<dbReference type="EMBL" id="PFBZ01000190">
    <property type="protein sequence ID" value="PIT86207.1"/>
    <property type="molecule type" value="Genomic_DNA"/>
</dbReference>
<dbReference type="Pfam" id="PF01016">
    <property type="entry name" value="Ribosomal_L27"/>
    <property type="match status" value="1"/>
</dbReference>
<evidence type="ECO:0000313" key="7">
    <source>
        <dbReference type="EMBL" id="PIT86207.1"/>
    </source>
</evidence>
<reference evidence="8" key="1">
    <citation type="submission" date="2017-09" db="EMBL/GenBank/DDBJ databases">
        <title>Depth-based differentiation of microbial function through sediment-hosted aquifers and enrichment of novel symbionts in the deep terrestrial subsurface.</title>
        <authorList>
            <person name="Probst A.J."/>
            <person name="Ladd B."/>
            <person name="Jarett J.K."/>
            <person name="Geller-Mcgrath D.E."/>
            <person name="Sieber C.M.K."/>
            <person name="Emerson J.B."/>
            <person name="Anantharaman K."/>
            <person name="Thomas B.C."/>
            <person name="Malmstrom R."/>
            <person name="Stieglmeier M."/>
            <person name="Klingl A."/>
            <person name="Woyke T."/>
            <person name="Ryan C.M."/>
            <person name="Banfield J.F."/>
        </authorList>
    </citation>
    <scope>NUCLEOTIDE SEQUENCE [LARGE SCALE GENOMIC DNA]</scope>
</reference>
<organism evidence="7 8">
    <name type="scientific">Candidatus Magasanikbacteria bacterium CG10_big_fil_rev_8_21_14_0_10_43_6</name>
    <dbReference type="NCBI Taxonomy" id="1974650"/>
    <lineage>
        <taxon>Bacteria</taxon>
        <taxon>Candidatus Magasanikiibacteriota</taxon>
    </lineage>
</organism>
<dbReference type="SUPFAM" id="SSF110324">
    <property type="entry name" value="Ribosomal L27 protein-like"/>
    <property type="match status" value="1"/>
</dbReference>
<dbReference type="PRINTS" id="PR00063">
    <property type="entry name" value="RIBOSOMALL27"/>
</dbReference>
<dbReference type="InterPro" id="IPR018261">
    <property type="entry name" value="Ribosomal_bL27_CS"/>
</dbReference>
<evidence type="ECO:0000256" key="5">
    <source>
        <dbReference type="HAMAP-Rule" id="MF_00539"/>
    </source>
</evidence>
<name>A0A2M6W068_9BACT</name>
<evidence type="ECO:0000256" key="1">
    <source>
        <dbReference type="ARBA" id="ARBA00010797"/>
    </source>
</evidence>
<gene>
    <name evidence="5" type="primary">rpmA</name>
    <name evidence="7" type="ORF">COU33_04440</name>
</gene>
<dbReference type="PANTHER" id="PTHR15893">
    <property type="entry name" value="RIBOSOMAL PROTEIN L27"/>
    <property type="match status" value="1"/>
</dbReference>
<proteinExistence type="inferred from homology"/>
<dbReference type="Gene3D" id="2.40.50.100">
    <property type="match status" value="1"/>
</dbReference>
<comment type="similarity">
    <text evidence="1 5">Belongs to the bacterial ribosomal protein bL27 family.</text>
</comment>
<evidence type="ECO:0000256" key="6">
    <source>
        <dbReference type="SAM" id="MobiDB-lite"/>
    </source>
</evidence>
<keyword evidence="2 5" id="KW-0689">Ribosomal protein</keyword>
<dbReference type="PANTHER" id="PTHR15893:SF0">
    <property type="entry name" value="LARGE RIBOSOMAL SUBUNIT PROTEIN BL27M"/>
    <property type="match status" value="1"/>
</dbReference>